<sequence>MRRRVVAAVAAVVLAALGGALVLSYVSTADQRALAGVQAVDVLVVTDPVAEGTPVEDLGSSVEVRSVPRVAVPTGALGSLGDVAGLVAATDLVPGEPLLAVRFVDPAALATPGEVEVPAGLQEVSVLLDSQRVLGGHLSAGDHVGVFLTPEEGRTRLTLDQVLVTRVQGGLPAPEPGPEAAASDDPASSAALPESGALVTLALDHRDAERVVYTAEHGTLWLSLQDDETTEADSGITTAEEALR</sequence>
<dbReference type="InterPro" id="IPR031571">
    <property type="entry name" value="RcpC_dom"/>
</dbReference>
<dbReference type="Pfam" id="PF16976">
    <property type="entry name" value="RcpC"/>
    <property type="match status" value="1"/>
</dbReference>
<dbReference type="Pfam" id="PF08666">
    <property type="entry name" value="SAF"/>
    <property type="match status" value="1"/>
</dbReference>
<reference evidence="3 4" key="1">
    <citation type="submission" date="2018-07" db="EMBL/GenBank/DDBJ databases">
        <title>Desertimonas flava gen. nov. sp. nov.</title>
        <authorList>
            <person name="Liu S."/>
        </authorList>
    </citation>
    <scope>NUCLEOTIDE SEQUENCE [LARGE SCALE GENOMIC DNA]</scope>
    <source>
        <strain evidence="3 4">16Sb5-5</strain>
    </source>
</reference>
<accession>A0A367YU32</accession>
<protein>
    <recommendedName>
        <fullName evidence="2">SAF domain-containing protein</fullName>
    </recommendedName>
</protein>
<proteinExistence type="predicted"/>
<evidence type="ECO:0000313" key="3">
    <source>
        <dbReference type="EMBL" id="RCK69300.1"/>
    </source>
</evidence>
<feature type="compositionally biased region" description="Low complexity" evidence="1">
    <location>
        <begin position="178"/>
        <end position="191"/>
    </location>
</feature>
<evidence type="ECO:0000256" key="1">
    <source>
        <dbReference type="SAM" id="MobiDB-lite"/>
    </source>
</evidence>
<comment type="caution">
    <text evidence="3">The sequence shown here is derived from an EMBL/GenBank/DDBJ whole genome shotgun (WGS) entry which is preliminary data.</text>
</comment>
<dbReference type="CDD" id="cd11614">
    <property type="entry name" value="SAF_CpaB_FlgA_like"/>
    <property type="match status" value="1"/>
</dbReference>
<keyword evidence="4" id="KW-1185">Reference proteome</keyword>
<feature type="domain" description="SAF" evidence="2">
    <location>
        <begin position="40"/>
        <end position="104"/>
    </location>
</feature>
<gene>
    <name evidence="3" type="ORF">DT076_10375</name>
</gene>
<dbReference type="AlphaFoldDB" id="A0A367YU32"/>
<feature type="region of interest" description="Disordered" evidence="1">
    <location>
        <begin position="168"/>
        <end position="191"/>
    </location>
</feature>
<organism evidence="3 4">
    <name type="scientific">Desertihabitans brevis</name>
    <dbReference type="NCBI Taxonomy" id="2268447"/>
    <lineage>
        <taxon>Bacteria</taxon>
        <taxon>Bacillati</taxon>
        <taxon>Actinomycetota</taxon>
        <taxon>Actinomycetes</taxon>
        <taxon>Propionibacteriales</taxon>
        <taxon>Propionibacteriaceae</taxon>
        <taxon>Desertihabitans</taxon>
    </lineage>
</organism>
<name>A0A367YU32_9ACTN</name>
<dbReference type="EMBL" id="QOUI01000006">
    <property type="protein sequence ID" value="RCK69300.1"/>
    <property type="molecule type" value="Genomic_DNA"/>
</dbReference>
<dbReference type="SMART" id="SM00858">
    <property type="entry name" value="SAF"/>
    <property type="match status" value="1"/>
</dbReference>
<dbReference type="Proteomes" id="UP000252770">
    <property type="component" value="Unassembled WGS sequence"/>
</dbReference>
<evidence type="ECO:0000313" key="4">
    <source>
        <dbReference type="Proteomes" id="UP000252770"/>
    </source>
</evidence>
<evidence type="ECO:0000259" key="2">
    <source>
        <dbReference type="SMART" id="SM00858"/>
    </source>
</evidence>
<dbReference type="InterPro" id="IPR013974">
    <property type="entry name" value="SAF"/>
</dbReference>
<dbReference type="RefSeq" id="WP_114126618.1">
    <property type="nucleotide sequence ID" value="NZ_QOUI01000006.1"/>
</dbReference>